<gene>
    <name evidence="6" type="ORF">KIN20_015383</name>
</gene>
<sequence length="402" mass="45142">MTAYSIFVLQVLLLEASSIALMSVQMFEVFWRDCFGDYVTCVMDNHNLSERYCYKMIMVPGAVEWWLNDFNRAHTTVLCNTDTDGDAVKGCSSPLPVKISSFIAKVFANGSPELKPNTVVDVYGYLSSAVPAEVEDNSYKHFDVHVLRISNVNDVAPELESSSYYRLCIRFNLVKDVSSVLGSIASADIFVNFLVSNTYSRAGDTLPLCFMPLNIVGVEDSHAVNSIIGMIEQLMPKVKILTVTPELLSQRRYAPFKDYETDDLLQGDLQLSNGTVLVIDETQFSSGYFPVSGFVEENLKVLEDLIVAQQMDYNYSSYSMDVDYNIVILSRKESKLFQTPFRIPLQPCRTSLSISDLQLQRNFLQQSREAVKTVTLTEDISKKIQDNFVALCSTLDGKTDKA</sequence>
<accession>A0AAD5N441</accession>
<feature type="non-terminal residue" evidence="6">
    <location>
        <position position="402"/>
    </location>
</feature>
<dbReference type="PANTHER" id="PTHR13489">
    <property type="entry name" value="MINI-CHROMOSOME MAINTENANCE COMPLEX-BINDING PROTEIN"/>
    <property type="match status" value="1"/>
</dbReference>
<feature type="signal peptide" evidence="5">
    <location>
        <begin position="1"/>
        <end position="16"/>
    </location>
</feature>
<dbReference type="GO" id="GO:0005634">
    <property type="term" value="C:nucleus"/>
    <property type="evidence" value="ECO:0007669"/>
    <property type="project" value="UniProtKB-SubCell"/>
</dbReference>
<comment type="caution">
    <text evidence="6">The sequence shown here is derived from an EMBL/GenBank/DDBJ whole genome shotgun (WGS) entry which is preliminary data.</text>
</comment>
<feature type="chain" id="PRO_5042171356" description="Mini-chromosome maintenance complex-binding protein" evidence="5">
    <location>
        <begin position="17"/>
        <end position="402"/>
    </location>
</feature>
<dbReference type="PANTHER" id="PTHR13489:SF0">
    <property type="entry name" value="MINI-CHROMOSOME MAINTENANCE COMPLEX-BINDING PROTEIN"/>
    <property type="match status" value="1"/>
</dbReference>
<proteinExistence type="inferred from homology"/>
<dbReference type="GO" id="GO:0003682">
    <property type="term" value="F:chromatin binding"/>
    <property type="evidence" value="ECO:0007669"/>
    <property type="project" value="TreeGrafter"/>
</dbReference>
<organism evidence="6 7">
    <name type="scientific">Parelaphostrongylus tenuis</name>
    <name type="common">Meningeal worm</name>
    <dbReference type="NCBI Taxonomy" id="148309"/>
    <lineage>
        <taxon>Eukaryota</taxon>
        <taxon>Metazoa</taxon>
        <taxon>Ecdysozoa</taxon>
        <taxon>Nematoda</taxon>
        <taxon>Chromadorea</taxon>
        <taxon>Rhabditida</taxon>
        <taxon>Rhabditina</taxon>
        <taxon>Rhabditomorpha</taxon>
        <taxon>Strongyloidea</taxon>
        <taxon>Metastrongylidae</taxon>
        <taxon>Parelaphostrongylus</taxon>
    </lineage>
</organism>
<dbReference type="GO" id="GO:0006261">
    <property type="term" value="P:DNA-templated DNA replication"/>
    <property type="evidence" value="ECO:0007669"/>
    <property type="project" value="TreeGrafter"/>
</dbReference>
<dbReference type="AlphaFoldDB" id="A0AAD5N441"/>
<evidence type="ECO:0000256" key="5">
    <source>
        <dbReference type="SAM" id="SignalP"/>
    </source>
</evidence>
<keyword evidence="4" id="KW-0539">Nucleus</keyword>
<keyword evidence="7" id="KW-1185">Reference proteome</keyword>
<dbReference type="Proteomes" id="UP001196413">
    <property type="component" value="Unassembled WGS sequence"/>
</dbReference>
<keyword evidence="5" id="KW-0732">Signal</keyword>
<protein>
    <recommendedName>
        <fullName evidence="3">Mini-chromosome maintenance complex-binding protein</fullName>
    </recommendedName>
</protein>
<dbReference type="EMBL" id="JAHQIW010003081">
    <property type="protein sequence ID" value="KAJ1357269.1"/>
    <property type="molecule type" value="Genomic_DNA"/>
</dbReference>
<evidence type="ECO:0000313" key="7">
    <source>
        <dbReference type="Proteomes" id="UP001196413"/>
    </source>
</evidence>
<evidence type="ECO:0000256" key="1">
    <source>
        <dbReference type="ARBA" id="ARBA00004123"/>
    </source>
</evidence>
<comment type="subcellular location">
    <subcellularLocation>
        <location evidence="1">Nucleus</location>
    </subcellularLocation>
</comment>
<evidence type="ECO:0000256" key="3">
    <source>
        <dbReference type="ARBA" id="ARBA00015405"/>
    </source>
</evidence>
<comment type="similarity">
    <text evidence="2">Belongs to the MCMBP family.</text>
</comment>
<name>A0AAD5N441_PARTN</name>
<evidence type="ECO:0000313" key="6">
    <source>
        <dbReference type="EMBL" id="KAJ1357269.1"/>
    </source>
</evidence>
<reference evidence="6" key="1">
    <citation type="submission" date="2021-06" db="EMBL/GenBank/DDBJ databases">
        <title>Parelaphostrongylus tenuis whole genome reference sequence.</title>
        <authorList>
            <person name="Garwood T.J."/>
            <person name="Larsen P.A."/>
            <person name="Fountain-Jones N.M."/>
            <person name="Garbe J.R."/>
            <person name="Macchietto M.G."/>
            <person name="Kania S.A."/>
            <person name="Gerhold R.W."/>
            <person name="Richards J.E."/>
            <person name="Wolf T.M."/>
        </authorList>
    </citation>
    <scope>NUCLEOTIDE SEQUENCE</scope>
    <source>
        <strain evidence="6">MNPRO001-30</strain>
        <tissue evidence="6">Meninges</tissue>
    </source>
</reference>
<evidence type="ECO:0000256" key="2">
    <source>
        <dbReference type="ARBA" id="ARBA00007925"/>
    </source>
</evidence>
<dbReference type="Pfam" id="PF09739">
    <property type="entry name" value="MCM_bind"/>
    <property type="match status" value="1"/>
</dbReference>
<evidence type="ECO:0000256" key="4">
    <source>
        <dbReference type="ARBA" id="ARBA00023242"/>
    </source>
</evidence>
<dbReference type="InterPro" id="IPR019140">
    <property type="entry name" value="MCM_complex-bd"/>
</dbReference>